<dbReference type="PANTHER" id="PTHR43736">
    <property type="entry name" value="ADP-RIBOSE PYROPHOSPHATASE"/>
    <property type="match status" value="1"/>
</dbReference>
<dbReference type="GO" id="GO:0035539">
    <property type="term" value="F:8-oxo-7,8-dihydrodeoxyguanosine triphosphate pyrophosphatase activity"/>
    <property type="evidence" value="ECO:0007669"/>
    <property type="project" value="UniProtKB-EC"/>
</dbReference>
<dbReference type="InterPro" id="IPR000086">
    <property type="entry name" value="NUDIX_hydrolase_dom"/>
</dbReference>
<comment type="caution">
    <text evidence="3">The sequence shown here is derived from an EMBL/GenBank/DDBJ whole genome shotgun (WGS) entry which is preliminary data.</text>
</comment>
<dbReference type="EMBL" id="JACHNB010000001">
    <property type="protein sequence ID" value="MBB4745108.1"/>
    <property type="molecule type" value="Genomic_DNA"/>
</dbReference>
<dbReference type="InterPro" id="IPR054105">
    <property type="entry name" value="WHD_NrtR"/>
</dbReference>
<evidence type="ECO:0000313" key="4">
    <source>
        <dbReference type="Proteomes" id="UP000546162"/>
    </source>
</evidence>
<organism evidence="3 4">
    <name type="scientific">Actinoplanes octamycinicus</name>
    <dbReference type="NCBI Taxonomy" id="135948"/>
    <lineage>
        <taxon>Bacteria</taxon>
        <taxon>Bacillati</taxon>
        <taxon>Actinomycetota</taxon>
        <taxon>Actinomycetes</taxon>
        <taxon>Micromonosporales</taxon>
        <taxon>Micromonosporaceae</taxon>
        <taxon>Actinoplanes</taxon>
    </lineage>
</organism>
<dbReference type="InterPro" id="IPR015797">
    <property type="entry name" value="NUDIX_hydrolase-like_dom_sf"/>
</dbReference>
<dbReference type="Gene3D" id="1.10.10.10">
    <property type="entry name" value="Winged helix-like DNA-binding domain superfamily/Winged helix DNA-binding domain"/>
    <property type="match status" value="1"/>
</dbReference>
<reference evidence="3 4" key="1">
    <citation type="submission" date="2020-08" db="EMBL/GenBank/DDBJ databases">
        <title>Sequencing the genomes of 1000 actinobacteria strains.</title>
        <authorList>
            <person name="Klenk H.-P."/>
        </authorList>
    </citation>
    <scope>NUCLEOTIDE SEQUENCE [LARGE SCALE GENOMIC DNA]</scope>
    <source>
        <strain evidence="3 4">DSM 45809</strain>
    </source>
</reference>
<proteinExistence type="predicted"/>
<feature type="domain" description="Nudix hydrolase" evidence="2">
    <location>
        <begin position="10"/>
        <end position="148"/>
    </location>
</feature>
<dbReference type="EC" id="3.6.1.55" evidence="3"/>
<keyword evidence="3" id="KW-0378">Hydrolase</keyword>
<keyword evidence="4" id="KW-1185">Reference proteome</keyword>
<dbReference type="Pfam" id="PF21906">
    <property type="entry name" value="WHD_NrtR"/>
    <property type="match status" value="1"/>
</dbReference>
<dbReference type="InterPro" id="IPR036390">
    <property type="entry name" value="WH_DNA-bd_sf"/>
</dbReference>
<gene>
    <name evidence="3" type="ORF">BJY16_008567</name>
</gene>
<dbReference type="CDD" id="cd18873">
    <property type="entry name" value="NUDIX_NadM_like"/>
    <property type="match status" value="1"/>
</dbReference>
<dbReference type="Pfam" id="PF00293">
    <property type="entry name" value="NUDIX"/>
    <property type="match status" value="1"/>
</dbReference>
<name>A0A7W7H6X6_9ACTN</name>
<dbReference type="PROSITE" id="PS51462">
    <property type="entry name" value="NUDIX"/>
    <property type="match status" value="1"/>
</dbReference>
<dbReference type="PANTHER" id="PTHR43736:SF4">
    <property type="entry name" value="SLR1690 PROTEIN"/>
    <property type="match status" value="1"/>
</dbReference>
<evidence type="ECO:0000256" key="1">
    <source>
        <dbReference type="SAM" id="MobiDB-lite"/>
    </source>
</evidence>
<dbReference type="SUPFAM" id="SSF46785">
    <property type="entry name" value="Winged helix' DNA-binding domain"/>
    <property type="match status" value="1"/>
</dbReference>
<dbReference type="InterPro" id="IPR036388">
    <property type="entry name" value="WH-like_DNA-bd_sf"/>
</dbReference>
<dbReference type="Proteomes" id="UP000546162">
    <property type="component" value="Unassembled WGS sequence"/>
</dbReference>
<dbReference type="SUPFAM" id="SSF55811">
    <property type="entry name" value="Nudix"/>
    <property type="match status" value="1"/>
</dbReference>
<evidence type="ECO:0000259" key="2">
    <source>
        <dbReference type="PROSITE" id="PS51462"/>
    </source>
</evidence>
<feature type="compositionally biased region" description="Basic and acidic residues" evidence="1">
    <location>
        <begin position="247"/>
        <end position="258"/>
    </location>
</feature>
<dbReference type="Gene3D" id="3.90.79.10">
    <property type="entry name" value="Nucleoside Triphosphate Pyrophosphohydrolase"/>
    <property type="match status" value="1"/>
</dbReference>
<feature type="region of interest" description="Disordered" evidence="1">
    <location>
        <begin position="225"/>
        <end position="258"/>
    </location>
</feature>
<dbReference type="RefSeq" id="WP_185045394.1">
    <property type="nucleotide sequence ID" value="NZ_BAABFG010000005.1"/>
</dbReference>
<evidence type="ECO:0000313" key="3">
    <source>
        <dbReference type="EMBL" id="MBB4745108.1"/>
    </source>
</evidence>
<protein>
    <submittedName>
        <fullName evidence="3">8-oxo-dGTP diphosphatase</fullName>
        <ecNumber evidence="3">3.6.1.55</ecNumber>
    </submittedName>
</protein>
<sequence length="258" mass="28183">MDVDSWTPPPVLVAVDLVIFTLRAGRLQVLLVQRGVEPFAGARALPGGFLSHAQEDLAAAAERELAEEAGLAAGELHLEQLGVYGTPGRDPRGRVISVAYLAIAPRLPEPVPGTDAADAWWVPVEVALSEQTTLAFDHRQIIADGVERARSKLEYSALATAFCAPMFTIVELQEVYEAVWGVRLDPRNFYRKVQSVDGFIVPAGPVRKNDNGRPARLFRAGPRQALYPPMTRPPAPADQPLTTRLHAPADKVRNEHEH</sequence>
<accession>A0A7W7H6X6</accession>
<dbReference type="AlphaFoldDB" id="A0A7W7H6X6"/>